<dbReference type="EMBL" id="JBHFEH010000004">
    <property type="protein sequence ID" value="KAL2057772.1"/>
    <property type="molecule type" value="Genomic_DNA"/>
</dbReference>
<dbReference type="Proteomes" id="UP001590951">
    <property type="component" value="Unassembled WGS sequence"/>
</dbReference>
<gene>
    <name evidence="1" type="ORF">ABVK25_002156</name>
</gene>
<proteinExistence type="predicted"/>
<protein>
    <submittedName>
        <fullName evidence="1">Uncharacterized protein</fullName>
    </submittedName>
</protein>
<reference evidence="1 2" key="1">
    <citation type="submission" date="2024-09" db="EMBL/GenBank/DDBJ databases">
        <title>Rethinking Asexuality: The Enigmatic Case of Functional Sexual Genes in Lepraria (Stereocaulaceae).</title>
        <authorList>
            <person name="Doellman M."/>
            <person name="Sun Y."/>
            <person name="Barcenas-Pena A."/>
            <person name="Lumbsch H.T."/>
            <person name="Grewe F."/>
        </authorList>
    </citation>
    <scope>NUCLEOTIDE SEQUENCE [LARGE SCALE GENOMIC DNA]</scope>
    <source>
        <strain evidence="1 2">Grewe 0041</strain>
    </source>
</reference>
<comment type="caution">
    <text evidence="1">The sequence shown here is derived from an EMBL/GenBank/DDBJ whole genome shotgun (WGS) entry which is preliminary data.</text>
</comment>
<name>A0ABR4BIW9_9LECA</name>
<organism evidence="1 2">
    <name type="scientific">Lepraria finkii</name>
    <dbReference type="NCBI Taxonomy" id="1340010"/>
    <lineage>
        <taxon>Eukaryota</taxon>
        <taxon>Fungi</taxon>
        <taxon>Dikarya</taxon>
        <taxon>Ascomycota</taxon>
        <taxon>Pezizomycotina</taxon>
        <taxon>Lecanoromycetes</taxon>
        <taxon>OSLEUM clade</taxon>
        <taxon>Lecanoromycetidae</taxon>
        <taxon>Lecanorales</taxon>
        <taxon>Lecanorineae</taxon>
        <taxon>Stereocaulaceae</taxon>
        <taxon>Lepraria</taxon>
    </lineage>
</organism>
<keyword evidence="2" id="KW-1185">Reference proteome</keyword>
<accession>A0ABR4BIW9</accession>
<evidence type="ECO:0000313" key="1">
    <source>
        <dbReference type="EMBL" id="KAL2057772.1"/>
    </source>
</evidence>
<sequence>MTGITLLPLSNISGHPTKAMEGLFETEVKLEGFRNEQLLLDAEADELQRHAKNLAEEHRLSRKWRNPAGPNLVRVFPLF</sequence>
<evidence type="ECO:0000313" key="2">
    <source>
        <dbReference type="Proteomes" id="UP001590951"/>
    </source>
</evidence>